<reference evidence="1" key="1">
    <citation type="submission" date="2020-04" db="EMBL/GenBank/DDBJ databases">
        <authorList>
            <person name="Alioto T."/>
            <person name="Alioto T."/>
            <person name="Gomez Garrido J."/>
        </authorList>
    </citation>
    <scope>NUCLEOTIDE SEQUENCE</scope>
    <source>
        <strain evidence="1">A484AB</strain>
    </source>
</reference>
<dbReference type="AlphaFoldDB" id="A0A6S7IHG9"/>
<proteinExistence type="predicted"/>
<dbReference type="EMBL" id="CACRXK020009993">
    <property type="protein sequence ID" value="CAB4018414.1"/>
    <property type="molecule type" value="Genomic_DNA"/>
</dbReference>
<sequence length="103" mass="10973">MEVISAMAFIVMSFSLIQPIVVPDAIMVEAAQDLEHAAAEVVGLEPNVNQLIVVPDAKMVEAAPHLKNVAVRVVGQETDVNMNQANLLKIVQKNINSGTIAGE</sequence>
<evidence type="ECO:0000313" key="1">
    <source>
        <dbReference type="EMBL" id="CAB4018414.1"/>
    </source>
</evidence>
<keyword evidence="2" id="KW-1185">Reference proteome</keyword>
<accession>A0A6S7IHG9</accession>
<comment type="caution">
    <text evidence="1">The sequence shown here is derived from an EMBL/GenBank/DDBJ whole genome shotgun (WGS) entry which is preliminary data.</text>
</comment>
<dbReference type="Proteomes" id="UP001152795">
    <property type="component" value="Unassembled WGS sequence"/>
</dbReference>
<protein>
    <submittedName>
        <fullName evidence="1">Uncharacterized protein</fullName>
    </submittedName>
</protein>
<organism evidence="1 2">
    <name type="scientific">Paramuricea clavata</name>
    <name type="common">Red gorgonian</name>
    <name type="synonym">Violescent sea-whip</name>
    <dbReference type="NCBI Taxonomy" id="317549"/>
    <lineage>
        <taxon>Eukaryota</taxon>
        <taxon>Metazoa</taxon>
        <taxon>Cnidaria</taxon>
        <taxon>Anthozoa</taxon>
        <taxon>Octocorallia</taxon>
        <taxon>Malacalcyonacea</taxon>
        <taxon>Plexauridae</taxon>
        <taxon>Paramuricea</taxon>
    </lineage>
</organism>
<evidence type="ECO:0000313" key="2">
    <source>
        <dbReference type="Proteomes" id="UP001152795"/>
    </source>
</evidence>
<name>A0A6S7IHG9_PARCT</name>
<gene>
    <name evidence="1" type="ORF">PACLA_8A008101</name>
</gene>